<keyword evidence="3" id="KW-1185">Reference proteome</keyword>
<sequence>MDARLSHKCCRSGLVGLNQGNILRPHISAFCLGLLNAVLNEACGEGGLYASAAPLASASIVFVLIVGWQIGTCLLTSVPSFSPMLPPDVRPIDRPGNQATLCVSCFCPANPSLLPSG</sequence>
<keyword evidence="1" id="KW-0472">Membrane</keyword>
<reference evidence="2" key="1">
    <citation type="submission" date="2018-11" db="EMBL/GenBank/DDBJ databases">
        <authorList>
            <consortium name="Pathogen Informatics"/>
        </authorList>
    </citation>
    <scope>NUCLEOTIDE SEQUENCE</scope>
</reference>
<protein>
    <submittedName>
        <fullName evidence="2">Uncharacterized protein</fullName>
    </submittedName>
</protein>
<name>A0A448WGG4_9PLAT</name>
<feature type="transmembrane region" description="Helical" evidence="1">
    <location>
        <begin position="55"/>
        <end position="75"/>
    </location>
</feature>
<dbReference type="Proteomes" id="UP000784294">
    <property type="component" value="Unassembled WGS sequence"/>
</dbReference>
<proteinExistence type="predicted"/>
<evidence type="ECO:0000256" key="1">
    <source>
        <dbReference type="SAM" id="Phobius"/>
    </source>
</evidence>
<dbReference type="EMBL" id="CAAALY010011186">
    <property type="protein sequence ID" value="VEL11210.1"/>
    <property type="molecule type" value="Genomic_DNA"/>
</dbReference>
<keyword evidence="1" id="KW-1133">Transmembrane helix</keyword>
<keyword evidence="1" id="KW-0812">Transmembrane</keyword>
<accession>A0A448WGG4</accession>
<gene>
    <name evidence="2" type="ORF">PXEA_LOCUS4650</name>
</gene>
<evidence type="ECO:0000313" key="2">
    <source>
        <dbReference type="EMBL" id="VEL11210.1"/>
    </source>
</evidence>
<evidence type="ECO:0000313" key="3">
    <source>
        <dbReference type="Proteomes" id="UP000784294"/>
    </source>
</evidence>
<comment type="caution">
    <text evidence="2">The sequence shown here is derived from an EMBL/GenBank/DDBJ whole genome shotgun (WGS) entry which is preliminary data.</text>
</comment>
<dbReference type="AlphaFoldDB" id="A0A448WGG4"/>
<organism evidence="2 3">
    <name type="scientific">Protopolystoma xenopodis</name>
    <dbReference type="NCBI Taxonomy" id="117903"/>
    <lineage>
        <taxon>Eukaryota</taxon>
        <taxon>Metazoa</taxon>
        <taxon>Spiralia</taxon>
        <taxon>Lophotrochozoa</taxon>
        <taxon>Platyhelminthes</taxon>
        <taxon>Monogenea</taxon>
        <taxon>Polyopisthocotylea</taxon>
        <taxon>Polystomatidea</taxon>
        <taxon>Polystomatidae</taxon>
        <taxon>Protopolystoma</taxon>
    </lineage>
</organism>